<protein>
    <submittedName>
        <fullName evidence="8">Transporter, major facilitator family protein</fullName>
    </submittedName>
</protein>
<sequence>MSASIHFGGYDMENTSLTRSHTFSKNQKWIIASTSSGFALENMDVLFLSFAMSSMISQLHLSGGAAGLIGSITNLGMLFGGILFGLIGDRFGRVKTFSYTIFIFAFATAAMAFANNITLIYGLRFLAGIGAGGEYGVGISLIAESFHKNQIGKMTSVAAIGGQIGAILAAIAAAFIIPQLGWHALFLLGLVPVVLTYFIRRHLHETTEFVEAKKEEKRSTTSAVFKFMFSSPKLAYQSFALMIMTTVQIAGYFGLMNWLPIIVQKQLGLNVSGSSLWMISTIIGMSLGMITFGSILDFFGPRRAFGIFLLASAAMVFTITLAHNTISLLIIGAIVGFFSNGMFGGYGAVISRLYPTEIRSTANNVIVNIGRAVGGFSSVVIGILMDHYSITVVMAFLSILYVISFITMITLPGMKKLTLHANEE</sequence>
<feature type="transmembrane region" description="Helical" evidence="6">
    <location>
        <begin position="303"/>
        <end position="322"/>
    </location>
</feature>
<feature type="transmembrane region" description="Helical" evidence="6">
    <location>
        <begin position="99"/>
        <end position="119"/>
    </location>
</feature>
<evidence type="ECO:0000259" key="7">
    <source>
        <dbReference type="PROSITE" id="PS50850"/>
    </source>
</evidence>
<feature type="transmembrane region" description="Helical" evidence="6">
    <location>
        <begin position="155"/>
        <end position="176"/>
    </location>
</feature>
<evidence type="ECO:0000313" key="9">
    <source>
        <dbReference type="Proteomes" id="UP000052013"/>
    </source>
</evidence>
<dbReference type="InterPro" id="IPR011701">
    <property type="entry name" value="MFS"/>
</dbReference>
<dbReference type="InterPro" id="IPR020846">
    <property type="entry name" value="MFS_dom"/>
</dbReference>
<dbReference type="Gene3D" id="1.20.1250.20">
    <property type="entry name" value="MFS general substrate transporter like domains"/>
    <property type="match status" value="1"/>
</dbReference>
<feature type="transmembrane region" description="Helical" evidence="6">
    <location>
        <begin position="390"/>
        <end position="411"/>
    </location>
</feature>
<feature type="transmembrane region" description="Helical" evidence="6">
    <location>
        <begin position="64"/>
        <end position="87"/>
    </location>
</feature>
<dbReference type="GO" id="GO:0046943">
    <property type="term" value="F:carboxylic acid transmembrane transporter activity"/>
    <property type="evidence" value="ECO:0007669"/>
    <property type="project" value="TreeGrafter"/>
</dbReference>
<feature type="domain" description="Major facilitator superfamily (MFS) profile" evidence="7">
    <location>
        <begin position="30"/>
        <end position="416"/>
    </location>
</feature>
<keyword evidence="5 6" id="KW-0472">Membrane</keyword>
<evidence type="ECO:0000256" key="2">
    <source>
        <dbReference type="ARBA" id="ARBA00022448"/>
    </source>
</evidence>
<evidence type="ECO:0000256" key="3">
    <source>
        <dbReference type="ARBA" id="ARBA00022692"/>
    </source>
</evidence>
<dbReference type="PATRIC" id="fig|1423739.3.peg.807"/>
<gene>
    <name evidence="8" type="ORF">FC85_GL000773</name>
</gene>
<dbReference type="AlphaFoldDB" id="A0A0R1SF90"/>
<feature type="transmembrane region" description="Helical" evidence="6">
    <location>
        <begin position="328"/>
        <end position="353"/>
    </location>
</feature>
<dbReference type="EMBL" id="AZEY01000079">
    <property type="protein sequence ID" value="KRL64978.1"/>
    <property type="molecule type" value="Genomic_DNA"/>
</dbReference>
<dbReference type="PANTHER" id="PTHR23508">
    <property type="entry name" value="CARBOXYLIC ACID TRANSPORTER PROTEIN HOMOLOG"/>
    <property type="match status" value="1"/>
</dbReference>
<dbReference type="SUPFAM" id="SSF103473">
    <property type="entry name" value="MFS general substrate transporter"/>
    <property type="match status" value="1"/>
</dbReference>
<keyword evidence="2" id="KW-0813">Transport</keyword>
<dbReference type="GO" id="GO:0005886">
    <property type="term" value="C:plasma membrane"/>
    <property type="evidence" value="ECO:0007669"/>
    <property type="project" value="UniProtKB-SubCell"/>
</dbReference>
<organism evidence="8 9">
    <name type="scientific">Lentilactobacillus diolivorans DSM 14421</name>
    <dbReference type="NCBI Taxonomy" id="1423739"/>
    <lineage>
        <taxon>Bacteria</taxon>
        <taxon>Bacillati</taxon>
        <taxon>Bacillota</taxon>
        <taxon>Bacilli</taxon>
        <taxon>Lactobacillales</taxon>
        <taxon>Lactobacillaceae</taxon>
        <taxon>Lentilactobacillus</taxon>
    </lineage>
</organism>
<dbReference type="Pfam" id="PF07690">
    <property type="entry name" value="MFS_1"/>
    <property type="match status" value="1"/>
</dbReference>
<proteinExistence type="predicted"/>
<keyword evidence="3 6" id="KW-0812">Transmembrane</keyword>
<comment type="subcellular location">
    <subcellularLocation>
        <location evidence="1">Cell membrane</location>
        <topology evidence="1">Multi-pass membrane protein</topology>
    </subcellularLocation>
</comment>
<evidence type="ECO:0000256" key="6">
    <source>
        <dbReference type="SAM" id="Phobius"/>
    </source>
</evidence>
<name>A0A0R1SF90_9LACO</name>
<feature type="transmembrane region" description="Helical" evidence="6">
    <location>
        <begin position="29"/>
        <end position="52"/>
    </location>
</feature>
<feature type="transmembrane region" description="Helical" evidence="6">
    <location>
        <begin position="365"/>
        <end position="384"/>
    </location>
</feature>
<dbReference type="PANTHER" id="PTHR23508:SF10">
    <property type="entry name" value="CARBOXYLIC ACID TRANSPORTER PROTEIN HOMOLOG"/>
    <property type="match status" value="1"/>
</dbReference>
<feature type="transmembrane region" description="Helical" evidence="6">
    <location>
        <begin position="182"/>
        <end position="199"/>
    </location>
</feature>
<evidence type="ECO:0000256" key="4">
    <source>
        <dbReference type="ARBA" id="ARBA00022989"/>
    </source>
</evidence>
<dbReference type="PROSITE" id="PS50850">
    <property type="entry name" value="MFS"/>
    <property type="match status" value="1"/>
</dbReference>
<evidence type="ECO:0000256" key="5">
    <source>
        <dbReference type="ARBA" id="ARBA00023136"/>
    </source>
</evidence>
<comment type="caution">
    <text evidence="8">The sequence shown here is derived from an EMBL/GenBank/DDBJ whole genome shotgun (WGS) entry which is preliminary data.</text>
</comment>
<keyword evidence="4 6" id="KW-1133">Transmembrane helix</keyword>
<evidence type="ECO:0000256" key="1">
    <source>
        <dbReference type="ARBA" id="ARBA00004651"/>
    </source>
</evidence>
<feature type="transmembrane region" description="Helical" evidence="6">
    <location>
        <begin position="125"/>
        <end position="143"/>
    </location>
</feature>
<feature type="transmembrane region" description="Helical" evidence="6">
    <location>
        <begin position="275"/>
        <end position="296"/>
    </location>
</feature>
<dbReference type="Proteomes" id="UP000052013">
    <property type="component" value="Unassembled WGS sequence"/>
</dbReference>
<feature type="transmembrane region" description="Helical" evidence="6">
    <location>
        <begin position="234"/>
        <end position="255"/>
    </location>
</feature>
<dbReference type="InterPro" id="IPR036259">
    <property type="entry name" value="MFS_trans_sf"/>
</dbReference>
<accession>A0A0R1SF90</accession>
<evidence type="ECO:0000313" key="8">
    <source>
        <dbReference type="EMBL" id="KRL64978.1"/>
    </source>
</evidence>
<reference evidence="8 9" key="1">
    <citation type="journal article" date="2015" name="Genome Announc.">
        <title>Expanding the biotechnology potential of lactobacilli through comparative genomics of 213 strains and associated genera.</title>
        <authorList>
            <person name="Sun Z."/>
            <person name="Harris H.M."/>
            <person name="McCann A."/>
            <person name="Guo C."/>
            <person name="Argimon S."/>
            <person name="Zhang W."/>
            <person name="Yang X."/>
            <person name="Jeffery I.B."/>
            <person name="Cooney J.C."/>
            <person name="Kagawa T.F."/>
            <person name="Liu W."/>
            <person name="Song Y."/>
            <person name="Salvetti E."/>
            <person name="Wrobel A."/>
            <person name="Rasinkangas P."/>
            <person name="Parkhill J."/>
            <person name="Rea M.C."/>
            <person name="O'Sullivan O."/>
            <person name="Ritari J."/>
            <person name="Douillard F.P."/>
            <person name="Paul Ross R."/>
            <person name="Yang R."/>
            <person name="Briner A.E."/>
            <person name="Felis G.E."/>
            <person name="de Vos W.M."/>
            <person name="Barrangou R."/>
            <person name="Klaenhammer T.R."/>
            <person name="Caufield P.W."/>
            <person name="Cui Y."/>
            <person name="Zhang H."/>
            <person name="O'Toole P.W."/>
        </authorList>
    </citation>
    <scope>NUCLEOTIDE SEQUENCE [LARGE SCALE GENOMIC DNA]</scope>
    <source>
        <strain evidence="8 9">DSM 14421</strain>
    </source>
</reference>